<evidence type="ECO:0000256" key="6">
    <source>
        <dbReference type="SAM" id="MobiDB-lite"/>
    </source>
</evidence>
<dbReference type="PATRIC" id="fig|1088721.3.peg.4392"/>
<proteinExistence type="predicted"/>
<evidence type="ECO:0000259" key="8">
    <source>
        <dbReference type="Pfam" id="PF01545"/>
    </source>
</evidence>
<feature type="transmembrane region" description="Helical" evidence="7">
    <location>
        <begin position="251"/>
        <end position="269"/>
    </location>
</feature>
<evidence type="ECO:0000313" key="9">
    <source>
        <dbReference type="EMBL" id="EHJ58579.1"/>
    </source>
</evidence>
<evidence type="ECO:0000256" key="3">
    <source>
        <dbReference type="ARBA" id="ARBA00022906"/>
    </source>
</evidence>
<dbReference type="eggNOG" id="COG1230">
    <property type="taxonomic scope" value="Bacteria"/>
</dbReference>
<accession>G6EJD8</accession>
<keyword evidence="10" id="KW-1185">Reference proteome</keyword>
<comment type="caution">
    <text evidence="9">The sequence shown here is derived from an EMBL/GenBank/DDBJ whole genome shotgun (WGS) entry which is preliminary data.</text>
</comment>
<dbReference type="SUPFAM" id="SSF161111">
    <property type="entry name" value="Cation efflux protein transmembrane domain-like"/>
    <property type="match status" value="1"/>
</dbReference>
<evidence type="ECO:0000256" key="1">
    <source>
        <dbReference type="ARBA" id="ARBA00004141"/>
    </source>
</evidence>
<dbReference type="InterPro" id="IPR058533">
    <property type="entry name" value="Cation_efflux_TM"/>
</dbReference>
<reference evidence="9 10" key="1">
    <citation type="journal article" date="2012" name="J. Bacteriol.">
        <title>Genome sequence of benzo(a)pyrene-degrading bacterium Novosphingobium pentaromativorans US6-1.</title>
        <authorList>
            <person name="Luo Y.R."/>
            <person name="Kang S.G."/>
            <person name="Kim S.J."/>
            <person name="Kim M.R."/>
            <person name="Li N."/>
            <person name="Lee J.H."/>
            <person name="Kwon K.K."/>
        </authorList>
    </citation>
    <scope>NUCLEOTIDE SEQUENCE [LARGE SCALE GENOMIC DNA]</scope>
    <source>
        <strain evidence="9 10">US6-1</strain>
    </source>
</reference>
<feature type="transmembrane region" description="Helical" evidence="7">
    <location>
        <begin position="124"/>
        <end position="144"/>
    </location>
</feature>
<dbReference type="InterPro" id="IPR050681">
    <property type="entry name" value="CDF/SLC30A"/>
</dbReference>
<evidence type="ECO:0000256" key="7">
    <source>
        <dbReference type="SAM" id="Phobius"/>
    </source>
</evidence>
<feature type="domain" description="Cation efflux protein transmembrane" evidence="8">
    <location>
        <begin position="99"/>
        <end position="272"/>
    </location>
</feature>
<dbReference type="InterPro" id="IPR027469">
    <property type="entry name" value="Cation_efflux_TMD_sf"/>
</dbReference>
<feature type="transmembrane region" description="Helical" evidence="7">
    <location>
        <begin position="228"/>
        <end position="245"/>
    </location>
</feature>
<keyword evidence="3" id="KW-0406">Ion transport</keyword>
<keyword evidence="3" id="KW-0862">Zinc</keyword>
<dbReference type="NCBIfam" id="TIGR01297">
    <property type="entry name" value="CDF"/>
    <property type="match status" value="1"/>
</dbReference>
<feature type="transmembrane region" description="Helical" evidence="7">
    <location>
        <begin position="97"/>
        <end position="118"/>
    </location>
</feature>
<sequence>MKECCEGADKQPKASTCDKPETTDGIALPACSSSGAALTKASSPCCPEPAEEDKAASACEAPRAPDEAGGHFSGDDCCSAKEQEIAALGTHSDVKRVLQIVLAINLAMFVAEFTAGLLANSTALMADSVDMLGDALVYILSLYALQRSLRWRAGAALAKGGIIAAFGIWVMFEAASKLVNGVTPVAGTMVLFGLIALAANLTCLALLYRFRDRDVNLSSTFECSRNDVIANTGVLIAAAGVYATDAAWPDILVGVIIAILFFRSAIRVLRQAWPQFRAARPAVAVPLD</sequence>
<dbReference type="PANTHER" id="PTHR11562">
    <property type="entry name" value="CATION EFFLUX PROTEIN/ ZINC TRANSPORTER"/>
    <property type="match status" value="1"/>
</dbReference>
<evidence type="ECO:0000256" key="5">
    <source>
        <dbReference type="ARBA" id="ARBA00023136"/>
    </source>
</evidence>
<feature type="compositionally biased region" description="Basic and acidic residues" evidence="6">
    <location>
        <begin position="1"/>
        <end position="22"/>
    </location>
</feature>
<feature type="transmembrane region" description="Helical" evidence="7">
    <location>
        <begin position="156"/>
        <end position="172"/>
    </location>
</feature>
<dbReference type="GO" id="GO:0005385">
    <property type="term" value="F:zinc ion transmembrane transporter activity"/>
    <property type="evidence" value="ECO:0007669"/>
    <property type="project" value="TreeGrafter"/>
</dbReference>
<dbReference type="EMBL" id="AGFM01000073">
    <property type="protein sequence ID" value="EHJ58579.1"/>
    <property type="molecule type" value="Genomic_DNA"/>
</dbReference>
<keyword evidence="3" id="KW-0813">Transport</keyword>
<dbReference type="GO" id="GO:0005886">
    <property type="term" value="C:plasma membrane"/>
    <property type="evidence" value="ECO:0007669"/>
    <property type="project" value="TreeGrafter"/>
</dbReference>
<evidence type="ECO:0000256" key="4">
    <source>
        <dbReference type="ARBA" id="ARBA00022989"/>
    </source>
</evidence>
<dbReference type="InterPro" id="IPR002524">
    <property type="entry name" value="Cation_efflux"/>
</dbReference>
<comment type="subcellular location">
    <subcellularLocation>
        <location evidence="1">Membrane</location>
        <topology evidence="1">Multi-pass membrane protein</topology>
    </subcellularLocation>
</comment>
<name>G6EJD8_9SPHN</name>
<keyword evidence="2 7" id="KW-0812">Transmembrane</keyword>
<evidence type="ECO:0000313" key="10">
    <source>
        <dbReference type="Proteomes" id="UP000004030"/>
    </source>
</evidence>
<dbReference type="Gene3D" id="1.20.1510.10">
    <property type="entry name" value="Cation efflux protein transmembrane domain"/>
    <property type="match status" value="1"/>
</dbReference>
<protein>
    <submittedName>
        <fullName evidence="9">Cation efflux protein</fullName>
    </submittedName>
</protein>
<gene>
    <name evidence="9" type="ORF">NSU_4459</name>
</gene>
<feature type="transmembrane region" description="Helical" evidence="7">
    <location>
        <begin position="184"/>
        <end position="208"/>
    </location>
</feature>
<dbReference type="PANTHER" id="PTHR11562:SF17">
    <property type="entry name" value="RE54080P-RELATED"/>
    <property type="match status" value="1"/>
</dbReference>
<keyword evidence="5 7" id="KW-0472">Membrane</keyword>
<keyword evidence="4 7" id="KW-1133">Transmembrane helix</keyword>
<organism evidence="9 10">
    <name type="scientific">Novosphingobium pentaromativorans US6-1</name>
    <dbReference type="NCBI Taxonomy" id="1088721"/>
    <lineage>
        <taxon>Bacteria</taxon>
        <taxon>Pseudomonadati</taxon>
        <taxon>Pseudomonadota</taxon>
        <taxon>Alphaproteobacteria</taxon>
        <taxon>Sphingomonadales</taxon>
        <taxon>Sphingomonadaceae</taxon>
        <taxon>Novosphingobium</taxon>
    </lineage>
</organism>
<keyword evidence="3" id="KW-0864">Zinc transport</keyword>
<evidence type="ECO:0000256" key="2">
    <source>
        <dbReference type="ARBA" id="ARBA00022692"/>
    </source>
</evidence>
<dbReference type="Proteomes" id="UP000004030">
    <property type="component" value="Unassembled WGS sequence"/>
</dbReference>
<dbReference type="AlphaFoldDB" id="G6EJD8"/>
<feature type="region of interest" description="Disordered" evidence="6">
    <location>
        <begin position="1"/>
        <end position="23"/>
    </location>
</feature>
<dbReference type="Pfam" id="PF01545">
    <property type="entry name" value="Cation_efflux"/>
    <property type="match status" value="1"/>
</dbReference>